<proteinExistence type="predicted"/>
<gene>
    <name evidence="1" type="ORF">MKI86_16330</name>
</gene>
<comment type="caution">
    <text evidence="1">The sequence shown here is derived from an EMBL/GenBank/DDBJ whole genome shotgun (WGS) entry which is preliminary data.</text>
</comment>
<evidence type="ECO:0000313" key="1">
    <source>
        <dbReference type="EMBL" id="MCJ8150719.1"/>
    </source>
</evidence>
<reference evidence="1 2" key="1">
    <citation type="submission" date="2022-02" db="EMBL/GenBank/DDBJ databases">
        <title>Shinella B3.7 sp. nov., isolated from Sediment (Zhairuo Island).</title>
        <authorList>
            <person name="Chen G."/>
        </authorList>
    </citation>
    <scope>NUCLEOTIDE SEQUENCE [LARGE SCALE GENOMIC DNA]</scope>
    <source>
        <strain evidence="1 2">B3.7</strain>
        <plasmid evidence="1">unnamed</plasmid>
    </source>
</reference>
<dbReference type="Proteomes" id="UP001201844">
    <property type="component" value="Unassembled WGS sequence"/>
</dbReference>
<organism evidence="1 2">
    <name type="scientific">Shinella sedimenti</name>
    <dbReference type="NCBI Taxonomy" id="2919913"/>
    <lineage>
        <taxon>Bacteria</taxon>
        <taxon>Pseudomonadati</taxon>
        <taxon>Pseudomonadota</taxon>
        <taxon>Alphaproteobacteria</taxon>
        <taxon>Hyphomicrobiales</taxon>
        <taxon>Rhizobiaceae</taxon>
        <taxon>Shinella</taxon>
    </lineage>
</organism>
<dbReference type="EMBL" id="JAKVIN010000007">
    <property type="protein sequence ID" value="MCJ8150719.1"/>
    <property type="molecule type" value="Genomic_DNA"/>
</dbReference>
<sequence>MDKTVVRLHVTESEVPEAKPAKQPVAVPTPAENLAYIHTMLRELREKASECDWQLAHFIEIAYLHNADLLNNPTKMRRHRK</sequence>
<geneLocation type="plasmid" evidence="1">
    <name>unnamed</name>
</geneLocation>
<keyword evidence="1" id="KW-0614">Plasmid</keyword>
<dbReference type="RefSeq" id="WP_241602564.1">
    <property type="nucleotide sequence ID" value="NZ_JAKVIN010000007.1"/>
</dbReference>
<evidence type="ECO:0000313" key="2">
    <source>
        <dbReference type="Proteomes" id="UP001201844"/>
    </source>
</evidence>
<accession>A0ABT0CQ29</accession>
<keyword evidence="2" id="KW-1185">Reference proteome</keyword>
<protein>
    <submittedName>
        <fullName evidence="1">Uncharacterized protein</fullName>
    </submittedName>
</protein>
<name>A0ABT0CQ29_9HYPH</name>